<sequence>MQQNWKMTDHLVLAVSTGVDSMVLLHRLLHDYAATYRQLTCLHVHHGLRTASDEEAAFIQNYCEAHQIACYVKHLDLSEAVAQNRSIQNDARVMRYKWFDEMMMQLHADCLLTAHHQDDQIETIFYRLFTGKSTRNHLGISDVAHRQSYTVLRPLLNMTKAQIRAYQQQHDVPFFEDRSNASDSYVRNQIRNRLLPYIASNQQLQPQHLLRLKAFHDEALNLMEREVDAFITSFVTRNAHSTILERNAFNALTPHVKMLTLDRLLHEYEDSVTMSAHTYEDWFQKLASPIAQTELLHTNQWQADIVYDKLVIMAPLQPHHTLHTMQVTDAGHYRFGLYDVQLTATPDVALPLLRIRTRQQGDRVPWLHGHHKKVSRLMIDEKVPAYLRAQMPIVETMEGDILAVGPLFIQQKFRNVIKIQFMGDDIHGK</sequence>
<dbReference type="Gene3D" id="3.40.50.620">
    <property type="entry name" value="HUPs"/>
    <property type="match status" value="1"/>
</dbReference>
<evidence type="ECO:0000256" key="6">
    <source>
        <dbReference type="ARBA" id="ARBA00022840"/>
    </source>
</evidence>
<dbReference type="KEGG" id="slz:B5P37_06845"/>
<keyword evidence="6" id="KW-0067">ATP-binding</keyword>
<proteinExistence type="inferred from homology"/>
<dbReference type="InterPro" id="IPR014729">
    <property type="entry name" value="Rossmann-like_a/b/a_fold"/>
</dbReference>
<keyword evidence="5" id="KW-0547">Nucleotide-binding</keyword>
<dbReference type="RefSeq" id="WP_085237526.1">
    <property type="nucleotide sequence ID" value="NZ_CP020773.1"/>
</dbReference>
<comment type="caution">
    <text evidence="8">Lacks conserved residue(s) required for the propagation of feature annotation.</text>
</comment>
<reference evidence="10 11" key="1">
    <citation type="submission" date="2017-04" db="EMBL/GenBank/DDBJ databases">
        <authorList>
            <person name="Veseli I.A."/>
            <person name="Tang C."/>
            <person name="Pombert J.-F."/>
        </authorList>
    </citation>
    <scope>NUCLEOTIDE SEQUENCE [LARGE SCALE GENOMIC DNA]</scope>
    <source>
        <strain evidence="10 11">ATCC 700373</strain>
    </source>
</reference>
<dbReference type="GO" id="GO:0006400">
    <property type="term" value="P:tRNA modification"/>
    <property type="evidence" value="ECO:0007669"/>
    <property type="project" value="UniProtKB-UniRule"/>
</dbReference>
<dbReference type="SMART" id="SM00977">
    <property type="entry name" value="TilS_C"/>
    <property type="match status" value="1"/>
</dbReference>
<dbReference type="SUPFAM" id="SSF52402">
    <property type="entry name" value="Adenine nucleotide alpha hydrolases-like"/>
    <property type="match status" value="1"/>
</dbReference>
<dbReference type="HAMAP" id="MF_01161">
    <property type="entry name" value="tRNA_Ile_lys_synt"/>
    <property type="match status" value="1"/>
</dbReference>
<comment type="similarity">
    <text evidence="8">Belongs to the tRNA(Ile)-lysidine synthase family.</text>
</comment>
<dbReference type="GO" id="GO:0032267">
    <property type="term" value="F:tRNA(Ile)-lysidine synthase activity"/>
    <property type="evidence" value="ECO:0007669"/>
    <property type="project" value="UniProtKB-EC"/>
</dbReference>
<dbReference type="EC" id="6.3.4.19" evidence="8"/>
<evidence type="ECO:0000256" key="4">
    <source>
        <dbReference type="ARBA" id="ARBA00022694"/>
    </source>
</evidence>
<dbReference type="InterPro" id="IPR012094">
    <property type="entry name" value="tRNA_Ile_lys_synt"/>
</dbReference>
<evidence type="ECO:0000313" key="11">
    <source>
        <dbReference type="Proteomes" id="UP000242864"/>
    </source>
</evidence>
<dbReference type="Pfam" id="PF01171">
    <property type="entry name" value="ATP_bind_3"/>
    <property type="match status" value="1"/>
</dbReference>
<dbReference type="PANTHER" id="PTHR43033">
    <property type="entry name" value="TRNA(ILE)-LYSIDINE SYNTHASE-RELATED"/>
    <property type="match status" value="1"/>
</dbReference>
<evidence type="ECO:0000256" key="2">
    <source>
        <dbReference type="ARBA" id="ARBA00022490"/>
    </source>
</evidence>
<comment type="function">
    <text evidence="8">Ligates lysine onto the cytidine present at position 34 of the AUA codon-specific tRNA(Ile) that contains the anticodon CAU, in an ATP-dependent manner. Cytidine is converted to lysidine, thus changing the amino acid specificity of the tRNA from methionine to isoleucine.</text>
</comment>
<dbReference type="InterPro" id="IPR012796">
    <property type="entry name" value="Lysidine-tRNA-synth_C"/>
</dbReference>
<name>A0AAC9RWA9_9STAP</name>
<comment type="catalytic activity">
    <reaction evidence="7 8">
        <text>cytidine(34) in tRNA(Ile2) + L-lysine + ATP = lysidine(34) in tRNA(Ile2) + AMP + diphosphate + H(+)</text>
        <dbReference type="Rhea" id="RHEA:43744"/>
        <dbReference type="Rhea" id="RHEA-COMP:10625"/>
        <dbReference type="Rhea" id="RHEA-COMP:10670"/>
        <dbReference type="ChEBI" id="CHEBI:15378"/>
        <dbReference type="ChEBI" id="CHEBI:30616"/>
        <dbReference type="ChEBI" id="CHEBI:32551"/>
        <dbReference type="ChEBI" id="CHEBI:33019"/>
        <dbReference type="ChEBI" id="CHEBI:82748"/>
        <dbReference type="ChEBI" id="CHEBI:83665"/>
        <dbReference type="ChEBI" id="CHEBI:456215"/>
        <dbReference type="EC" id="6.3.4.19"/>
    </reaction>
</comment>
<dbReference type="SUPFAM" id="SSF56037">
    <property type="entry name" value="PheT/TilS domain"/>
    <property type="match status" value="1"/>
</dbReference>
<evidence type="ECO:0000313" key="10">
    <source>
        <dbReference type="EMBL" id="ARJ51052.1"/>
    </source>
</evidence>
<dbReference type="EMBL" id="CP020773">
    <property type="protein sequence ID" value="ARJ51052.1"/>
    <property type="molecule type" value="Genomic_DNA"/>
</dbReference>
<evidence type="ECO:0000256" key="1">
    <source>
        <dbReference type="ARBA" id="ARBA00004496"/>
    </source>
</evidence>
<evidence type="ECO:0000259" key="9">
    <source>
        <dbReference type="SMART" id="SM00977"/>
    </source>
</evidence>
<dbReference type="CDD" id="cd01992">
    <property type="entry name" value="TilS_N"/>
    <property type="match status" value="1"/>
</dbReference>
<keyword evidence="2 8" id="KW-0963">Cytoplasm</keyword>
<evidence type="ECO:0000256" key="8">
    <source>
        <dbReference type="HAMAP-Rule" id="MF_01161"/>
    </source>
</evidence>
<dbReference type="InterPro" id="IPR012795">
    <property type="entry name" value="tRNA_Ile_lys_synt_N"/>
</dbReference>
<comment type="subcellular location">
    <subcellularLocation>
        <location evidence="1 8">Cytoplasm</location>
    </subcellularLocation>
</comment>
<organism evidence="10 11">
    <name type="scientific">Staphylococcus lutrae</name>
    <dbReference type="NCBI Taxonomy" id="155085"/>
    <lineage>
        <taxon>Bacteria</taxon>
        <taxon>Bacillati</taxon>
        <taxon>Bacillota</taxon>
        <taxon>Bacilli</taxon>
        <taxon>Bacillales</taxon>
        <taxon>Staphylococcaceae</taxon>
        <taxon>Staphylococcus</taxon>
    </lineage>
</organism>
<protein>
    <recommendedName>
        <fullName evidence="8">tRNA(Ile)-lysidine synthase</fullName>
        <ecNumber evidence="8">6.3.4.19</ecNumber>
    </recommendedName>
    <alternativeName>
        <fullName evidence="8">tRNA(Ile)-2-lysyl-cytidine synthase</fullName>
    </alternativeName>
    <alternativeName>
        <fullName evidence="8">tRNA(Ile)-lysidine synthetase</fullName>
    </alternativeName>
</protein>
<dbReference type="Proteomes" id="UP000242864">
    <property type="component" value="Chromosome"/>
</dbReference>
<evidence type="ECO:0000256" key="3">
    <source>
        <dbReference type="ARBA" id="ARBA00022598"/>
    </source>
</evidence>
<dbReference type="GO" id="GO:0005737">
    <property type="term" value="C:cytoplasm"/>
    <property type="evidence" value="ECO:0007669"/>
    <property type="project" value="UniProtKB-SubCell"/>
</dbReference>
<dbReference type="NCBIfam" id="TIGR02433">
    <property type="entry name" value="lysidine_TilS_C"/>
    <property type="match status" value="1"/>
</dbReference>
<keyword evidence="11" id="KW-1185">Reference proteome</keyword>
<dbReference type="NCBIfam" id="TIGR02432">
    <property type="entry name" value="lysidine_TilS_N"/>
    <property type="match status" value="1"/>
</dbReference>
<dbReference type="Pfam" id="PF11734">
    <property type="entry name" value="TilS_C"/>
    <property type="match status" value="1"/>
</dbReference>
<dbReference type="PANTHER" id="PTHR43033:SF1">
    <property type="entry name" value="TRNA(ILE)-LYSIDINE SYNTHASE-RELATED"/>
    <property type="match status" value="1"/>
</dbReference>
<accession>A0AAC9RWA9</accession>
<keyword evidence="3 8" id="KW-0436">Ligase</keyword>
<keyword evidence="4 8" id="KW-0819">tRNA processing</keyword>
<evidence type="ECO:0000256" key="5">
    <source>
        <dbReference type="ARBA" id="ARBA00022741"/>
    </source>
</evidence>
<dbReference type="AlphaFoldDB" id="A0AAC9RWA9"/>
<gene>
    <name evidence="8" type="primary">tilS</name>
    <name evidence="10" type="ORF">B5P37_06845</name>
</gene>
<dbReference type="GO" id="GO:0005524">
    <property type="term" value="F:ATP binding"/>
    <property type="evidence" value="ECO:0007669"/>
    <property type="project" value="UniProtKB-KW"/>
</dbReference>
<dbReference type="InterPro" id="IPR011063">
    <property type="entry name" value="TilS/TtcA_N"/>
</dbReference>
<feature type="domain" description="Lysidine-tRNA(Ile) synthetase C-terminal" evidence="9">
    <location>
        <begin position="353"/>
        <end position="419"/>
    </location>
</feature>
<evidence type="ECO:0000256" key="7">
    <source>
        <dbReference type="ARBA" id="ARBA00048539"/>
    </source>
</evidence>